<accession>A0A177D0C2</accession>
<gene>
    <name evidence="1" type="ORF">CC84DRAFT_115358</name>
</gene>
<dbReference type="AlphaFoldDB" id="A0A177D0C2"/>
<organism evidence="1 2">
    <name type="scientific">Paraphaeosphaeria sporulosa</name>
    <dbReference type="NCBI Taxonomy" id="1460663"/>
    <lineage>
        <taxon>Eukaryota</taxon>
        <taxon>Fungi</taxon>
        <taxon>Dikarya</taxon>
        <taxon>Ascomycota</taxon>
        <taxon>Pezizomycotina</taxon>
        <taxon>Dothideomycetes</taxon>
        <taxon>Pleosporomycetidae</taxon>
        <taxon>Pleosporales</taxon>
        <taxon>Massarineae</taxon>
        <taxon>Didymosphaeriaceae</taxon>
        <taxon>Paraphaeosphaeria</taxon>
    </lineage>
</organism>
<protein>
    <submittedName>
        <fullName evidence="1">Uncharacterized protein</fullName>
    </submittedName>
</protein>
<reference evidence="1 2" key="1">
    <citation type="submission" date="2016-05" db="EMBL/GenBank/DDBJ databases">
        <title>Comparative analysis of secretome profiles of manganese(II)-oxidizing ascomycete fungi.</title>
        <authorList>
            <consortium name="DOE Joint Genome Institute"/>
            <person name="Zeiner C.A."/>
            <person name="Purvine S.O."/>
            <person name="Zink E.M."/>
            <person name="Wu S."/>
            <person name="Pasa-Tolic L."/>
            <person name="Chaput D.L."/>
            <person name="Haridas S."/>
            <person name="Grigoriev I.V."/>
            <person name="Santelli C.M."/>
            <person name="Hansel C.M."/>
        </authorList>
    </citation>
    <scope>NUCLEOTIDE SEQUENCE [LARGE SCALE GENOMIC DNA]</scope>
    <source>
        <strain evidence="1 2">AP3s5-JAC2a</strain>
    </source>
</reference>
<dbReference type="GeneID" id="28760335"/>
<dbReference type="RefSeq" id="XP_018042764.1">
    <property type="nucleotide sequence ID" value="XM_018176849.1"/>
</dbReference>
<keyword evidence="2" id="KW-1185">Reference proteome</keyword>
<proteinExistence type="predicted"/>
<evidence type="ECO:0000313" key="2">
    <source>
        <dbReference type="Proteomes" id="UP000077069"/>
    </source>
</evidence>
<dbReference type="InParanoid" id="A0A177D0C2"/>
<sequence length="149" mass="16265">MRGMNGPPSRFLPSRHSALDLARPKMTEGSKTSALSCMVGLPCRPRVTPFQVAETGICMHITAMSIVAINPCTNVYWSSHYFEVTRQESSTARLDVLLVFKDSSASVSWGGSVPADQNRHQKTSLDGCMCDIMVSTITNNVPDAGSEYY</sequence>
<dbReference type="Proteomes" id="UP000077069">
    <property type="component" value="Unassembled WGS sequence"/>
</dbReference>
<dbReference type="EMBL" id="KV441548">
    <property type="protein sequence ID" value="OAG12399.1"/>
    <property type="molecule type" value="Genomic_DNA"/>
</dbReference>
<evidence type="ECO:0000313" key="1">
    <source>
        <dbReference type="EMBL" id="OAG12399.1"/>
    </source>
</evidence>
<name>A0A177D0C2_9PLEO</name>